<accession>A0ABY7V835</accession>
<dbReference type="Gene3D" id="3.20.20.70">
    <property type="entry name" value="Aldolase class I"/>
    <property type="match status" value="1"/>
</dbReference>
<evidence type="ECO:0000313" key="2">
    <source>
        <dbReference type="EMBL" id="WDA60386.1"/>
    </source>
</evidence>
<name>A0ABY7V835_9DEIO</name>
<evidence type="ECO:0000313" key="3">
    <source>
        <dbReference type="Proteomes" id="UP001217044"/>
    </source>
</evidence>
<sequence length="271" mass="28802">MSLPAPPSPAEPVGAAQRTALAVYYGPPTPTALRALAGHERVAVQAGLYSPGELRALRRTAQVLGYLSVGEDHPLGEWPCVPGTAPYHLQVNPAWGSVSVDVRHPQWQQVLLERAAQALAHTDGLLLDTLDSADPTGTLALIRTLRAHWPHATLTGNRGFALLPELAPLLDGVLFEAFSTTHAPAPALHPPDGMAYTAHWLREVRRHSLPVDALDYADTPELAAAAHARATAYGLSTFVTDRTLSRPADPHAPTPTHPVLTSGGPPCTDHT</sequence>
<dbReference type="PANTHER" id="PTHR35882">
    <property type="entry name" value="PELA"/>
    <property type="match status" value="1"/>
</dbReference>
<reference evidence="2 3" key="1">
    <citation type="submission" date="2022-12" db="EMBL/GenBank/DDBJ databases">
        <title>Genome Sequence of Deinococcus aquaticus Type Strain PB314.</title>
        <authorList>
            <person name="Albert C."/>
            <person name="Hill J."/>
            <person name="Boren L."/>
            <person name="Scholz-Ng S."/>
            <person name="Fatema N."/>
            <person name="Grosso R."/>
            <person name="Soboslay E."/>
            <person name="Tuohy J."/>
        </authorList>
    </citation>
    <scope>NUCLEOTIDE SEQUENCE [LARGE SCALE GENOMIC DNA]</scope>
    <source>
        <strain evidence="2 3">PB-314</strain>
        <plasmid evidence="2 3">pDATS01</plasmid>
    </source>
</reference>
<dbReference type="InterPro" id="IPR017853">
    <property type="entry name" value="GH"/>
</dbReference>
<geneLocation type="plasmid" evidence="2 3">
    <name>pDATS01</name>
</geneLocation>
<protein>
    <submittedName>
        <fullName evidence="2">Endo alpha-1,4 polygalactosaminidase</fullName>
    </submittedName>
</protein>
<keyword evidence="3" id="KW-1185">Reference proteome</keyword>
<evidence type="ECO:0000256" key="1">
    <source>
        <dbReference type="SAM" id="MobiDB-lite"/>
    </source>
</evidence>
<gene>
    <name evidence="2" type="ORF">M8445_15325</name>
</gene>
<dbReference type="EMBL" id="CP115166">
    <property type="protein sequence ID" value="WDA60386.1"/>
    <property type="molecule type" value="Genomic_DNA"/>
</dbReference>
<dbReference type="PANTHER" id="PTHR35882:SF2">
    <property type="entry name" value="PELA"/>
    <property type="match status" value="1"/>
</dbReference>
<dbReference type="Proteomes" id="UP001217044">
    <property type="component" value="Plasmid pDATS01"/>
</dbReference>
<keyword evidence="2" id="KW-0614">Plasmid</keyword>
<dbReference type="RefSeq" id="WP_273991165.1">
    <property type="nucleotide sequence ID" value="NZ_BAABQT010000008.1"/>
</dbReference>
<organism evidence="2 3">
    <name type="scientific">Deinococcus aquaticus</name>
    <dbReference type="NCBI Taxonomy" id="328692"/>
    <lineage>
        <taxon>Bacteria</taxon>
        <taxon>Thermotogati</taxon>
        <taxon>Deinococcota</taxon>
        <taxon>Deinococci</taxon>
        <taxon>Deinococcales</taxon>
        <taxon>Deinococcaceae</taxon>
        <taxon>Deinococcus</taxon>
    </lineage>
</organism>
<dbReference type="SUPFAM" id="SSF51445">
    <property type="entry name" value="(Trans)glycosidases"/>
    <property type="match status" value="1"/>
</dbReference>
<dbReference type="InterPro" id="IPR013785">
    <property type="entry name" value="Aldolase_TIM"/>
</dbReference>
<feature type="region of interest" description="Disordered" evidence="1">
    <location>
        <begin position="244"/>
        <end position="271"/>
    </location>
</feature>
<proteinExistence type="predicted"/>